<evidence type="ECO:0000313" key="4">
    <source>
        <dbReference type="Proteomes" id="UP000077521"/>
    </source>
</evidence>
<evidence type="ECO:0000313" key="3">
    <source>
        <dbReference type="EMBL" id="KAE8257792.1"/>
    </source>
</evidence>
<sequence>MDALTSNLSAIAEWAYPSPSKRAYLDLLNLGLFFLPLLLHTISIHLLLRHHKSPFANALRAGVLLPLNIIFSIRAGLGCILPSLSLGPNPSAKEGGVSYFMYTVGGERTEGGFQHFHVAMGVYSAYSIMRALEWGLASRPPRLSPALLDLVRQQRAREQGVATHNKTGNGKTTKNGDVDVPPTFLPRYIPGTTRRLEYDLLSNMRGIGWEWGIPYLPSHPPILHPTPHSSEAKSLQTRRGEMIASRFKYGLLFFLLSDVVDSILKEQAIFGPRANVGGPVSLGGVATEAIRYEEQPIYLQWALTLLAGLIIPISMNGTFNLLSALSLLPAHLFPHSEWVWQRSYGDPSGWAAPLFQFPHAPKDLRTLWGRDWHALFRRPFLCVAYQPVNETLKAVGLGVSVAEKEHGTNGKKSHQNGNGEKKVSEGIWRGTPGKMVRRALSVLSVFLVSGLMHEAGQLALARTPAERDPWRFFGRGEPILVYYPPSSMGALRLAYVDTGGRAVLFFLMQGVGCVFEDAVERMFASKGKGRTGVSKVAVRLLTWCWVAVWIFGWGHYVGKAWFRMGIAQGVISFRATGALAHIIMQNLSRA</sequence>
<accession>A0A177TBU1</accession>
<keyword evidence="4" id="KW-1185">Reference proteome</keyword>
<dbReference type="PANTHER" id="PTHR31595">
    <property type="entry name" value="LONG-CHAIN-ALCOHOL O-FATTY-ACYLTRANSFERASE 3-RELATED"/>
    <property type="match status" value="1"/>
</dbReference>
<keyword evidence="2" id="KW-0812">Transmembrane</keyword>
<evidence type="ECO:0008006" key="5">
    <source>
        <dbReference type="Google" id="ProtNLM"/>
    </source>
</evidence>
<keyword evidence="2" id="KW-1133">Transmembrane helix</keyword>
<dbReference type="GO" id="GO:0008374">
    <property type="term" value="F:O-acyltransferase activity"/>
    <property type="evidence" value="ECO:0007669"/>
    <property type="project" value="InterPro"/>
</dbReference>
<proteinExistence type="predicted"/>
<feature type="region of interest" description="Disordered" evidence="1">
    <location>
        <begin position="158"/>
        <end position="179"/>
    </location>
</feature>
<protein>
    <recommendedName>
        <fullName evidence="5">Wax synthase domain-containing protein</fullName>
    </recommendedName>
</protein>
<evidence type="ECO:0000256" key="2">
    <source>
        <dbReference type="SAM" id="Phobius"/>
    </source>
</evidence>
<name>A0A177TBU1_9BASI</name>
<feature type="compositionally biased region" description="Low complexity" evidence="1">
    <location>
        <begin position="165"/>
        <end position="175"/>
    </location>
</feature>
<keyword evidence="2" id="KW-0472">Membrane</keyword>
<feature type="transmembrane region" description="Helical" evidence="2">
    <location>
        <begin position="493"/>
        <end position="515"/>
    </location>
</feature>
<dbReference type="AlphaFoldDB" id="A0A177TBU1"/>
<gene>
    <name evidence="3" type="ORF">A4X13_0g2134</name>
</gene>
<organism evidence="3 4">
    <name type="scientific">Tilletia indica</name>
    <dbReference type="NCBI Taxonomy" id="43049"/>
    <lineage>
        <taxon>Eukaryota</taxon>
        <taxon>Fungi</taxon>
        <taxon>Dikarya</taxon>
        <taxon>Basidiomycota</taxon>
        <taxon>Ustilaginomycotina</taxon>
        <taxon>Exobasidiomycetes</taxon>
        <taxon>Tilletiales</taxon>
        <taxon>Tilletiaceae</taxon>
        <taxon>Tilletia</taxon>
    </lineage>
</organism>
<feature type="transmembrane region" description="Helical" evidence="2">
    <location>
        <begin position="536"/>
        <end position="554"/>
    </location>
</feature>
<dbReference type="EMBL" id="LWDF02000096">
    <property type="protein sequence ID" value="KAE8257792.1"/>
    <property type="molecule type" value="Genomic_DNA"/>
</dbReference>
<reference evidence="3" key="1">
    <citation type="submission" date="2016-04" db="EMBL/GenBank/DDBJ databases">
        <authorList>
            <person name="Nguyen H.D."/>
            <person name="Samba Siva P."/>
            <person name="Cullis J."/>
            <person name="Levesque C.A."/>
            <person name="Hambleton S."/>
        </authorList>
    </citation>
    <scope>NUCLEOTIDE SEQUENCE</scope>
    <source>
        <strain evidence="3">DAOMC 236416</strain>
    </source>
</reference>
<dbReference type="PANTHER" id="PTHR31595:SF57">
    <property type="entry name" value="OS04G0481900 PROTEIN"/>
    <property type="match status" value="1"/>
</dbReference>
<dbReference type="InterPro" id="IPR044851">
    <property type="entry name" value="Wax_synthase"/>
</dbReference>
<dbReference type="Proteomes" id="UP000077521">
    <property type="component" value="Unassembled WGS sequence"/>
</dbReference>
<feature type="region of interest" description="Disordered" evidence="1">
    <location>
        <begin position="405"/>
        <end position="426"/>
    </location>
</feature>
<evidence type="ECO:0000256" key="1">
    <source>
        <dbReference type="SAM" id="MobiDB-lite"/>
    </source>
</evidence>
<dbReference type="GO" id="GO:0006629">
    <property type="term" value="P:lipid metabolic process"/>
    <property type="evidence" value="ECO:0007669"/>
    <property type="project" value="InterPro"/>
</dbReference>
<feature type="transmembrane region" description="Helical" evidence="2">
    <location>
        <begin position="27"/>
        <end position="48"/>
    </location>
</feature>
<reference evidence="3" key="2">
    <citation type="journal article" date="2019" name="IMA Fungus">
        <title>Genome sequencing and comparison of five Tilletia species to identify candidate genes for the detection of regulated species infecting wheat.</title>
        <authorList>
            <person name="Nguyen H.D.T."/>
            <person name="Sultana T."/>
            <person name="Kesanakurti P."/>
            <person name="Hambleton S."/>
        </authorList>
    </citation>
    <scope>NUCLEOTIDE SEQUENCE</scope>
    <source>
        <strain evidence="3">DAOMC 236416</strain>
    </source>
</reference>
<comment type="caution">
    <text evidence="3">The sequence shown here is derived from an EMBL/GenBank/DDBJ whole genome shotgun (WGS) entry which is preliminary data.</text>
</comment>
<feature type="transmembrane region" description="Helical" evidence="2">
    <location>
        <begin position="60"/>
        <end position="84"/>
    </location>
</feature>